<comment type="caution">
    <text evidence="2">The sequence shown here is derived from an EMBL/GenBank/DDBJ whole genome shotgun (WGS) entry which is preliminary data.</text>
</comment>
<gene>
    <name evidence="2" type="ORF">JK636_23075</name>
</gene>
<dbReference type="RefSeq" id="WP_202751355.1">
    <property type="nucleotide sequence ID" value="NZ_JAESWC010000025.1"/>
</dbReference>
<evidence type="ECO:0008006" key="4">
    <source>
        <dbReference type="Google" id="ProtNLM"/>
    </source>
</evidence>
<sequence>MLICPNCKSEFEDGVSICSDCGTALVKQPEEEKDDISDKWNWLKDFGNITAKRALTILFYLGLAPLFISSILFRSFLGIVYFIFGVLIWKIICELLIIVFRCFETYVEKNKRE</sequence>
<organism evidence="2 3">
    <name type="scientific">Clostridium rhizosphaerae</name>
    <dbReference type="NCBI Taxonomy" id="2803861"/>
    <lineage>
        <taxon>Bacteria</taxon>
        <taxon>Bacillati</taxon>
        <taxon>Bacillota</taxon>
        <taxon>Clostridia</taxon>
        <taxon>Eubacteriales</taxon>
        <taxon>Clostridiaceae</taxon>
        <taxon>Clostridium</taxon>
    </lineage>
</organism>
<reference evidence="2 3" key="1">
    <citation type="submission" date="2021-01" db="EMBL/GenBank/DDBJ databases">
        <title>Genome public.</title>
        <authorList>
            <person name="Liu C."/>
            <person name="Sun Q."/>
        </authorList>
    </citation>
    <scope>NUCLEOTIDE SEQUENCE [LARGE SCALE GENOMIC DNA]</scope>
    <source>
        <strain evidence="2 3">YIM B02515</strain>
    </source>
</reference>
<keyword evidence="1" id="KW-0472">Membrane</keyword>
<keyword evidence="1" id="KW-1133">Transmembrane helix</keyword>
<evidence type="ECO:0000313" key="2">
    <source>
        <dbReference type="EMBL" id="MBL4938591.1"/>
    </source>
</evidence>
<protein>
    <recommendedName>
        <fullName evidence="4">Zinc ribbon domain-containing protein</fullName>
    </recommendedName>
</protein>
<keyword evidence="1" id="KW-0812">Transmembrane</keyword>
<evidence type="ECO:0000313" key="3">
    <source>
        <dbReference type="Proteomes" id="UP000632377"/>
    </source>
</evidence>
<keyword evidence="3" id="KW-1185">Reference proteome</keyword>
<feature type="transmembrane region" description="Helical" evidence="1">
    <location>
        <begin position="54"/>
        <end position="73"/>
    </location>
</feature>
<dbReference type="EMBL" id="JAESWC010000025">
    <property type="protein sequence ID" value="MBL4938591.1"/>
    <property type="molecule type" value="Genomic_DNA"/>
</dbReference>
<dbReference type="Proteomes" id="UP000632377">
    <property type="component" value="Unassembled WGS sequence"/>
</dbReference>
<evidence type="ECO:0000256" key="1">
    <source>
        <dbReference type="SAM" id="Phobius"/>
    </source>
</evidence>
<accession>A0ABS1TH73</accession>
<proteinExistence type="predicted"/>
<feature type="transmembrane region" description="Helical" evidence="1">
    <location>
        <begin position="79"/>
        <end position="103"/>
    </location>
</feature>
<name>A0ABS1TH73_9CLOT</name>